<organism evidence="1">
    <name type="scientific">Arundo donax</name>
    <name type="common">Giant reed</name>
    <name type="synonym">Donax arundinaceus</name>
    <dbReference type="NCBI Taxonomy" id="35708"/>
    <lineage>
        <taxon>Eukaryota</taxon>
        <taxon>Viridiplantae</taxon>
        <taxon>Streptophyta</taxon>
        <taxon>Embryophyta</taxon>
        <taxon>Tracheophyta</taxon>
        <taxon>Spermatophyta</taxon>
        <taxon>Magnoliopsida</taxon>
        <taxon>Liliopsida</taxon>
        <taxon>Poales</taxon>
        <taxon>Poaceae</taxon>
        <taxon>PACMAD clade</taxon>
        <taxon>Arundinoideae</taxon>
        <taxon>Arundineae</taxon>
        <taxon>Arundo</taxon>
    </lineage>
</organism>
<dbReference type="AlphaFoldDB" id="A0A0A9CFN9"/>
<reference evidence="1" key="1">
    <citation type="submission" date="2014-09" db="EMBL/GenBank/DDBJ databases">
        <authorList>
            <person name="Magalhaes I.L.F."/>
            <person name="Oliveira U."/>
            <person name="Santos F.R."/>
            <person name="Vidigal T.H.D.A."/>
            <person name="Brescovit A.D."/>
            <person name="Santos A.J."/>
        </authorList>
    </citation>
    <scope>NUCLEOTIDE SEQUENCE</scope>
    <source>
        <tissue evidence="1">Shoot tissue taken approximately 20 cm above the soil surface</tissue>
    </source>
</reference>
<proteinExistence type="predicted"/>
<dbReference type="EMBL" id="GBRH01224612">
    <property type="protein sequence ID" value="JAD73283.1"/>
    <property type="molecule type" value="Transcribed_RNA"/>
</dbReference>
<name>A0A0A9CFN9_ARUDO</name>
<sequence length="26" mass="3149">MATWHNWSMLKFLILTTSPGIRFIRK</sequence>
<protein>
    <submittedName>
        <fullName evidence="1">Uncharacterized protein</fullName>
    </submittedName>
</protein>
<accession>A0A0A9CFN9</accession>
<evidence type="ECO:0000313" key="1">
    <source>
        <dbReference type="EMBL" id="JAD73283.1"/>
    </source>
</evidence>
<reference evidence="1" key="2">
    <citation type="journal article" date="2015" name="Data Brief">
        <title>Shoot transcriptome of the giant reed, Arundo donax.</title>
        <authorList>
            <person name="Barrero R.A."/>
            <person name="Guerrero F.D."/>
            <person name="Moolhuijzen P."/>
            <person name="Goolsby J.A."/>
            <person name="Tidwell J."/>
            <person name="Bellgard S.E."/>
            <person name="Bellgard M.I."/>
        </authorList>
    </citation>
    <scope>NUCLEOTIDE SEQUENCE</scope>
    <source>
        <tissue evidence="1">Shoot tissue taken approximately 20 cm above the soil surface</tissue>
    </source>
</reference>